<dbReference type="AlphaFoldDB" id="A0A1C2E8N0"/>
<dbReference type="Proteomes" id="UP000094412">
    <property type="component" value="Unassembled WGS sequence"/>
</dbReference>
<dbReference type="SUPFAM" id="SSF53067">
    <property type="entry name" value="Actin-like ATPase domain"/>
    <property type="match status" value="1"/>
</dbReference>
<dbReference type="Gene3D" id="3.30.420.40">
    <property type="match status" value="2"/>
</dbReference>
<protein>
    <recommendedName>
        <fullName evidence="2">HTH marR-type domain-containing protein</fullName>
    </recommendedName>
</protein>
<dbReference type="InterPro" id="IPR000600">
    <property type="entry name" value="ROK"/>
</dbReference>
<dbReference type="InterPro" id="IPR036388">
    <property type="entry name" value="WH-like_DNA-bd_sf"/>
</dbReference>
<dbReference type="SUPFAM" id="SSF46785">
    <property type="entry name" value="Winged helix' DNA-binding domain"/>
    <property type="match status" value="1"/>
</dbReference>
<evidence type="ECO:0000313" key="3">
    <source>
        <dbReference type="EMBL" id="OCX23341.1"/>
    </source>
</evidence>
<evidence type="ECO:0000256" key="1">
    <source>
        <dbReference type="ARBA" id="ARBA00006479"/>
    </source>
</evidence>
<dbReference type="EMBL" id="MDEO01000025">
    <property type="protein sequence ID" value="OCX23341.1"/>
    <property type="molecule type" value="Genomic_DNA"/>
</dbReference>
<proteinExistence type="inferred from homology"/>
<dbReference type="STRING" id="1566387.QV13_03765"/>
<evidence type="ECO:0000313" key="4">
    <source>
        <dbReference type="Proteomes" id="UP000094412"/>
    </source>
</evidence>
<organism evidence="3 4">
    <name type="scientific">Mesorhizobium hungaricum</name>
    <dbReference type="NCBI Taxonomy" id="1566387"/>
    <lineage>
        <taxon>Bacteria</taxon>
        <taxon>Pseudomonadati</taxon>
        <taxon>Pseudomonadota</taxon>
        <taxon>Alphaproteobacteria</taxon>
        <taxon>Hyphomicrobiales</taxon>
        <taxon>Phyllobacteriaceae</taxon>
        <taxon>Mesorhizobium</taxon>
    </lineage>
</organism>
<dbReference type="InterPro" id="IPR049874">
    <property type="entry name" value="ROK_cs"/>
</dbReference>
<dbReference type="PANTHER" id="PTHR18964:SF149">
    <property type="entry name" value="BIFUNCTIONAL UDP-N-ACETYLGLUCOSAMINE 2-EPIMERASE_N-ACETYLMANNOSAMINE KINASE"/>
    <property type="match status" value="1"/>
</dbReference>
<reference evidence="3 4" key="1">
    <citation type="submission" date="2016-08" db="EMBL/GenBank/DDBJ databases">
        <title>Whole genome sequence of Mesorhizobium sp. strain UASWS1009 isolated from industrial sewage.</title>
        <authorList>
            <person name="Crovadore J."/>
            <person name="Calmin G."/>
            <person name="Chablais R."/>
            <person name="Cochard B."/>
            <person name="Lefort F."/>
        </authorList>
    </citation>
    <scope>NUCLEOTIDE SEQUENCE [LARGE SCALE GENOMIC DNA]</scope>
    <source>
        <strain evidence="3 4">UASWS1009</strain>
    </source>
</reference>
<gene>
    <name evidence="3" type="ORF">QV13_03765</name>
</gene>
<dbReference type="GO" id="GO:0003700">
    <property type="term" value="F:DNA-binding transcription factor activity"/>
    <property type="evidence" value="ECO:0007669"/>
    <property type="project" value="InterPro"/>
</dbReference>
<dbReference type="InterPro" id="IPR043129">
    <property type="entry name" value="ATPase_NBD"/>
</dbReference>
<dbReference type="PROSITE" id="PS01125">
    <property type="entry name" value="ROK"/>
    <property type="match status" value="1"/>
</dbReference>
<dbReference type="InterPro" id="IPR036390">
    <property type="entry name" value="WH_DNA-bd_sf"/>
</dbReference>
<comment type="similarity">
    <text evidence="1">Belongs to the ROK (NagC/XylR) family.</text>
</comment>
<feature type="domain" description="HTH marR-type" evidence="2">
    <location>
        <begin position="23"/>
        <end position="65"/>
    </location>
</feature>
<dbReference type="InterPro" id="IPR000835">
    <property type="entry name" value="HTH_MarR-typ"/>
</dbReference>
<sequence length="407" mass="44466">MKVRKAGLGKNNEFTKRLNRQTVLDLLRREPAQSRADLARLTRLSPQSLSNIIDDLERAGLIERTGKVYGGKGQPPTNYRIAAERGYGIGLHIDRDLVRASLVDFNFVECVGLRRPLGARTVEGVHTALAAVIDDLVASASVPADRVWGIGIASPRLRDALTLDAPHLEGSFWSELHGYEIDRRLAEQTGMAVIIENDANAGALAELTFGQGRAVRNFCYLLLGHGLGAGLVHDGALFRGGWSNAGEIGRILIQHHGESVYLERIVSVEHLLDMIGASGSARDAEDGFASLIRAHPDRAEAWLADVAPHLNWLVGTLENMLDPETIILGSDLPEWLLDRLLTRLEPLPHTIALRDDRAEPRLQKGLLDRNMIALGAATMPLLATLEAQPSAKWNIAGEIVDVFYGLD</sequence>
<dbReference type="PANTHER" id="PTHR18964">
    <property type="entry name" value="ROK (REPRESSOR, ORF, KINASE) FAMILY"/>
    <property type="match status" value="1"/>
</dbReference>
<keyword evidence="4" id="KW-1185">Reference proteome</keyword>
<evidence type="ECO:0000259" key="2">
    <source>
        <dbReference type="Pfam" id="PF12802"/>
    </source>
</evidence>
<comment type="caution">
    <text evidence="3">The sequence shown here is derived from an EMBL/GenBank/DDBJ whole genome shotgun (WGS) entry which is preliminary data.</text>
</comment>
<dbReference type="Pfam" id="PF00480">
    <property type="entry name" value="ROK"/>
    <property type="match status" value="1"/>
</dbReference>
<dbReference type="RefSeq" id="WP_024925692.1">
    <property type="nucleotide sequence ID" value="NZ_MDEO01000025.1"/>
</dbReference>
<dbReference type="Gene3D" id="1.10.10.10">
    <property type="entry name" value="Winged helix-like DNA-binding domain superfamily/Winged helix DNA-binding domain"/>
    <property type="match status" value="1"/>
</dbReference>
<dbReference type="Pfam" id="PF12802">
    <property type="entry name" value="MarR_2"/>
    <property type="match status" value="1"/>
</dbReference>
<accession>A0A1C2E8N0</accession>
<name>A0A1C2E8N0_9HYPH</name>